<reference evidence="13 14" key="1">
    <citation type="journal article" date="2016" name="Genome Biol. Evol.">
        <title>Divergent and convergent evolution of fungal pathogenicity.</title>
        <authorList>
            <person name="Shang Y."/>
            <person name="Xiao G."/>
            <person name="Zheng P."/>
            <person name="Cen K."/>
            <person name="Zhan S."/>
            <person name="Wang C."/>
        </authorList>
    </citation>
    <scope>NUCLEOTIDE SEQUENCE [LARGE SCALE GENOMIC DNA]</scope>
    <source>
        <strain evidence="13 14">RCEF 1005</strain>
    </source>
</reference>
<dbReference type="OrthoDB" id="4864107at2759"/>
<evidence type="ECO:0000313" key="13">
    <source>
        <dbReference type="EMBL" id="OAA74680.1"/>
    </source>
</evidence>
<keyword evidence="4 10" id="KW-0812">Transmembrane</keyword>
<dbReference type="Gene3D" id="1.20.1560.10">
    <property type="entry name" value="ABC transporter type 1, transmembrane domain"/>
    <property type="match status" value="2"/>
</dbReference>
<feature type="transmembrane region" description="Helical" evidence="10">
    <location>
        <begin position="886"/>
        <end position="909"/>
    </location>
</feature>
<keyword evidence="3" id="KW-1003">Cell membrane</keyword>
<evidence type="ECO:0000256" key="9">
    <source>
        <dbReference type="SAM" id="MobiDB-lite"/>
    </source>
</evidence>
<dbReference type="Gene3D" id="3.40.50.300">
    <property type="entry name" value="P-loop containing nucleotide triphosphate hydrolases"/>
    <property type="match status" value="2"/>
</dbReference>
<sequence>MDDSFGPRLLGHFDFTLLFEHTIFYLVPSSILVFVTPFYIHQIFFRGSPLVRPGVLLWAKFAVAAALVGVQIANAVLWARSPLDSRLAEAAAVMATVSALCITILMYAGHVYYLRSLSFLGFFLSLTTILDITTTLTYFNRTGLGTIARLHIAIPCLKVAIIVLEEVSKRSLFRPEALQSSSFISREATAGFWNRSVLAWANYILLFGFRGEITQSTMADLGPEYDSKVLYRGFIGQWQKGRKDSKFALVKACVRTMPWPFFYIILPRLLSIGFEFAQPFLLQDVVNEISIDATPSGNVVKGLILATTIIYVSKAISKSWYSTLRNRISVSIRGILISAVYHKSLRLSAETLDGAAAVTLVTADVAGIASLATLSYEGWAQTLEVCLGIGILGAYAGAATVFTALPVIGTTIASIWVGHRVMVTRKAWNENIETRVASTSNVLAQIKEAKMLGLTPVLADRVQQQFDTEVVLLMKNRQYYAVTMGISAIAELLTPILVVAAIIFWTRASEPISASRIFTTLALVTLVTNPMYYLIHSVGSWSAGFACLGRLQAYLNLPETEDPREFAMQHGSISEEKTVLETTTPNPAASNPQDGRVVLASRSVFVVQLQQVSLSAGAITIIKDVSLKIKTGHTAMVFGPVGCGKTTLLRAILGEVKPASGTVTLATRSVAYCSQVPWVQNETIQSNILGGRPLNVALYNKVVHVCALDVDIERLSAQDQTLAGSEGCNLSGGQKQRVSLARTLYVQAELVILDDVFSALDTKTSSAIRSRLFSESDLLKSGNTTVIMTTSMQGHLVHADVSYEMGGDGTAALSSKHEEVRDTAVGPDQPVDAADSASATASASIGESDHDKEPTWEPPEVAAAPDNALRQSLSTLRYGDWTIYKYFLRHVSLLNVMTWLLTVACASVADRMPPIFARIWLGKAPQNRLYFIGYALLGVLSPCLYYWTPLIYYKLIITNCAPGMHQELLDATSQATFEFLAAEDAGTLLNRFSQDVQMATQQLPLAITPVVWGLCSIIIDVGVIAAGATYALPIIPFFLVVVGLIAHFYLRTSRQVRLAELDSTKSLIRHLTESASGIEYIRAFQWEQNFIAQLHHMLHETQKPYYYLLAIQQWLTAVMDFTTAGSAVCVVSLALNFKSSTSASAMGLALLTLISFSDFTGASVKWFVQMENMFGAVARIREFAQSTPRESDDGASDVPERWPTSGKVEFDGVNASYKSESEKPHQALANIKLSIQSGQTVGLVGRTGGGKSSMLLALLRLLEYTGNIYIDGRELRTIPRNELRARITTITQSGLAIKASVRFNLNPFVGTEDASADEQMTDILQRVGLWEHIEARGGLDAAMGAMKFSVGERQLFQLARAILHKDNTGSKLFLMDEGTSSIDEATEQRIYSLIKEYFAECTKIIISHREAVLADTDVVLHMSDGRGEISTGLRQEKADPEAISASH</sequence>
<evidence type="ECO:0000313" key="14">
    <source>
        <dbReference type="Proteomes" id="UP000076881"/>
    </source>
</evidence>
<feature type="domain" description="ABC transmembrane type-1" evidence="12">
    <location>
        <begin position="964"/>
        <end position="1172"/>
    </location>
</feature>
<evidence type="ECO:0000259" key="12">
    <source>
        <dbReference type="PROSITE" id="PS50929"/>
    </source>
</evidence>
<feature type="transmembrane region" description="Helical" evidence="10">
    <location>
        <begin position="394"/>
        <end position="417"/>
    </location>
</feature>
<dbReference type="InterPro" id="IPR050173">
    <property type="entry name" value="ABC_transporter_C-like"/>
</dbReference>
<feature type="transmembrane region" description="Helical" evidence="10">
    <location>
        <begin position="929"/>
        <end position="947"/>
    </location>
</feature>
<feature type="compositionally biased region" description="Low complexity" evidence="9">
    <location>
        <begin position="832"/>
        <end position="844"/>
    </location>
</feature>
<feature type="domain" description="ABC transmembrane type-1" evidence="12">
    <location>
        <begin position="269"/>
        <end position="543"/>
    </location>
</feature>
<evidence type="ECO:0000256" key="3">
    <source>
        <dbReference type="ARBA" id="ARBA00022475"/>
    </source>
</evidence>
<keyword evidence="14" id="KW-1185">Reference proteome</keyword>
<dbReference type="CDD" id="cd18580">
    <property type="entry name" value="ABC_6TM_ABCC_D2"/>
    <property type="match status" value="1"/>
</dbReference>
<dbReference type="PANTHER" id="PTHR24223">
    <property type="entry name" value="ATP-BINDING CASSETTE SUB-FAMILY C"/>
    <property type="match status" value="1"/>
</dbReference>
<dbReference type="PROSITE" id="PS00211">
    <property type="entry name" value="ABC_TRANSPORTER_1"/>
    <property type="match status" value="2"/>
</dbReference>
<dbReference type="InterPro" id="IPR044726">
    <property type="entry name" value="ABCC_6TM_D2"/>
</dbReference>
<dbReference type="SUPFAM" id="SSF52540">
    <property type="entry name" value="P-loop containing nucleoside triphosphate hydrolases"/>
    <property type="match status" value="2"/>
</dbReference>
<evidence type="ECO:0000256" key="4">
    <source>
        <dbReference type="ARBA" id="ARBA00022692"/>
    </source>
</evidence>
<feature type="transmembrane region" description="Helical" evidence="10">
    <location>
        <begin position="1105"/>
        <end position="1135"/>
    </location>
</feature>
<evidence type="ECO:0000256" key="1">
    <source>
        <dbReference type="ARBA" id="ARBA00004651"/>
    </source>
</evidence>
<gene>
    <name evidence="13" type="ORF">LEL_08261</name>
</gene>
<feature type="domain" description="ABC transporter" evidence="11">
    <location>
        <begin position="1208"/>
        <end position="1445"/>
    </location>
</feature>
<name>A0A168F529_CORDF</name>
<feature type="region of interest" description="Disordered" evidence="9">
    <location>
        <begin position="809"/>
        <end position="863"/>
    </location>
</feature>
<organism evidence="13 14">
    <name type="scientific">Akanthomyces lecanii RCEF 1005</name>
    <dbReference type="NCBI Taxonomy" id="1081108"/>
    <lineage>
        <taxon>Eukaryota</taxon>
        <taxon>Fungi</taxon>
        <taxon>Dikarya</taxon>
        <taxon>Ascomycota</taxon>
        <taxon>Pezizomycotina</taxon>
        <taxon>Sordariomycetes</taxon>
        <taxon>Hypocreomycetidae</taxon>
        <taxon>Hypocreales</taxon>
        <taxon>Cordycipitaceae</taxon>
        <taxon>Akanthomyces</taxon>
        <taxon>Cordyceps confragosa</taxon>
    </lineage>
</organism>
<comment type="caution">
    <text evidence="13">The sequence shown here is derived from an EMBL/GenBank/DDBJ whole genome shotgun (WGS) entry which is preliminary data.</text>
</comment>
<dbReference type="InterPro" id="IPR003593">
    <property type="entry name" value="AAA+_ATPase"/>
</dbReference>
<comment type="subcellular location">
    <subcellularLocation>
        <location evidence="1">Cell membrane</location>
        <topology evidence="1">Multi-pass membrane protein</topology>
    </subcellularLocation>
</comment>
<evidence type="ECO:0000256" key="8">
    <source>
        <dbReference type="ARBA" id="ARBA00023136"/>
    </source>
</evidence>
<dbReference type="GO" id="GO:0016887">
    <property type="term" value="F:ATP hydrolysis activity"/>
    <property type="evidence" value="ECO:0007669"/>
    <property type="project" value="InterPro"/>
</dbReference>
<evidence type="ECO:0000259" key="11">
    <source>
        <dbReference type="PROSITE" id="PS50893"/>
    </source>
</evidence>
<dbReference type="Proteomes" id="UP000076881">
    <property type="component" value="Unassembled WGS sequence"/>
</dbReference>
<dbReference type="InterPro" id="IPR027417">
    <property type="entry name" value="P-loop_NTPase"/>
</dbReference>
<dbReference type="Pfam" id="PF00664">
    <property type="entry name" value="ABC_membrane"/>
    <property type="match status" value="2"/>
</dbReference>
<dbReference type="SUPFAM" id="SSF90123">
    <property type="entry name" value="ABC transporter transmembrane region"/>
    <property type="match status" value="2"/>
</dbReference>
<keyword evidence="5" id="KW-0547">Nucleotide-binding</keyword>
<dbReference type="PROSITE" id="PS50929">
    <property type="entry name" value="ABC_TM1F"/>
    <property type="match status" value="2"/>
</dbReference>
<dbReference type="SMART" id="SM00382">
    <property type="entry name" value="AAA"/>
    <property type="match status" value="2"/>
</dbReference>
<dbReference type="InterPro" id="IPR036640">
    <property type="entry name" value="ABC1_TM_sf"/>
</dbReference>
<proteinExistence type="predicted"/>
<dbReference type="EMBL" id="AZHF01000006">
    <property type="protein sequence ID" value="OAA74680.1"/>
    <property type="molecule type" value="Genomic_DNA"/>
</dbReference>
<dbReference type="GO" id="GO:0005524">
    <property type="term" value="F:ATP binding"/>
    <property type="evidence" value="ECO:0007669"/>
    <property type="project" value="UniProtKB-KW"/>
</dbReference>
<feature type="transmembrane region" description="Helical" evidence="10">
    <location>
        <begin position="479"/>
        <end position="505"/>
    </location>
</feature>
<dbReference type="GO" id="GO:0140359">
    <property type="term" value="F:ABC-type transporter activity"/>
    <property type="evidence" value="ECO:0007669"/>
    <property type="project" value="InterPro"/>
</dbReference>
<feature type="transmembrane region" description="Helical" evidence="10">
    <location>
        <begin position="352"/>
        <end position="374"/>
    </location>
</feature>
<protein>
    <submittedName>
        <fullName evidence="13">ABC transporter, transmembrane domain, type 1</fullName>
    </submittedName>
</protein>
<dbReference type="PANTHER" id="PTHR24223:SF399">
    <property type="entry name" value="ABC TRANSPORTER ATNG"/>
    <property type="match status" value="1"/>
</dbReference>
<dbReference type="InterPro" id="IPR017871">
    <property type="entry name" value="ABC_transporter-like_CS"/>
</dbReference>
<dbReference type="PROSITE" id="PS50893">
    <property type="entry name" value="ABC_TRANSPORTER_2"/>
    <property type="match status" value="2"/>
</dbReference>
<keyword evidence="8 10" id="KW-0472">Membrane</keyword>
<dbReference type="GO" id="GO:0005886">
    <property type="term" value="C:plasma membrane"/>
    <property type="evidence" value="ECO:0007669"/>
    <property type="project" value="UniProtKB-SubCell"/>
</dbReference>
<evidence type="ECO:0000256" key="10">
    <source>
        <dbReference type="SAM" id="Phobius"/>
    </source>
</evidence>
<feature type="transmembrane region" description="Helical" evidence="10">
    <location>
        <begin position="517"/>
        <end position="535"/>
    </location>
</feature>
<dbReference type="InterPro" id="IPR011527">
    <property type="entry name" value="ABC1_TM_dom"/>
</dbReference>
<dbReference type="InterPro" id="IPR003439">
    <property type="entry name" value="ABC_transporter-like_ATP-bd"/>
</dbReference>
<feature type="transmembrane region" description="Helical" evidence="10">
    <location>
        <begin position="120"/>
        <end position="140"/>
    </location>
</feature>
<keyword evidence="6" id="KW-0067">ATP-binding</keyword>
<feature type="domain" description="ABC transporter" evidence="11">
    <location>
        <begin position="607"/>
        <end position="833"/>
    </location>
</feature>
<feature type="transmembrane region" description="Helical" evidence="10">
    <location>
        <begin position="23"/>
        <end position="45"/>
    </location>
</feature>
<feature type="transmembrane region" description="Helical" evidence="10">
    <location>
        <begin position="57"/>
        <end position="78"/>
    </location>
</feature>
<evidence type="ECO:0000256" key="6">
    <source>
        <dbReference type="ARBA" id="ARBA00022840"/>
    </source>
</evidence>
<feature type="transmembrane region" description="Helical" evidence="10">
    <location>
        <begin position="1147"/>
        <end position="1168"/>
    </location>
</feature>
<dbReference type="Pfam" id="PF00005">
    <property type="entry name" value="ABC_tran"/>
    <property type="match status" value="2"/>
</dbReference>
<feature type="transmembrane region" description="Helical" evidence="10">
    <location>
        <begin position="90"/>
        <end position="108"/>
    </location>
</feature>
<feature type="transmembrane region" description="Helical" evidence="10">
    <location>
        <begin position="1030"/>
        <end position="1050"/>
    </location>
</feature>
<evidence type="ECO:0000256" key="2">
    <source>
        <dbReference type="ARBA" id="ARBA00022448"/>
    </source>
</evidence>
<keyword evidence="7 10" id="KW-1133">Transmembrane helix</keyword>
<accession>A0A168F529</accession>
<keyword evidence="2" id="KW-0813">Transport</keyword>
<evidence type="ECO:0000256" key="5">
    <source>
        <dbReference type="ARBA" id="ARBA00022741"/>
    </source>
</evidence>
<evidence type="ECO:0000256" key="7">
    <source>
        <dbReference type="ARBA" id="ARBA00022989"/>
    </source>
</evidence>
<feature type="transmembrane region" description="Helical" evidence="10">
    <location>
        <begin position="1003"/>
        <end position="1024"/>
    </location>
</feature>